<evidence type="ECO:0000313" key="1">
    <source>
        <dbReference type="EMBL" id="KAJ8133174.1"/>
    </source>
</evidence>
<sequence length="292" mass="33067">MYPKGLKFAAPQLRRIVSNVEVERKFNPGPKFASLFLNNNPAKPQTQSREAYGKLEAWPFTVLRLPGQLIRDIYYDTHDDELCRLRGLWVRQRQVSVLPHSPFQLENYPSGGVSGDCAKLPAMDHSDKAQWNAKLRVGGHFNNSQFVEFDGKENVSAEILRASEMKTKLEDLQVTVDLQTRRQSWEVTQLANGATPSAKMTVVMDEVTEADASAAGPEESTFLHTIGEVELFQQLVTEDKEDAEHELYRKEVAAQRMAELKEFVLENPDLFSTTPKPIGKLSAYEAWKASRR</sequence>
<dbReference type="Proteomes" id="UP001153332">
    <property type="component" value="Unassembled WGS sequence"/>
</dbReference>
<evidence type="ECO:0000313" key="2">
    <source>
        <dbReference type="Proteomes" id="UP001153332"/>
    </source>
</evidence>
<comment type="caution">
    <text evidence="1">The sequence shown here is derived from an EMBL/GenBank/DDBJ whole genome shotgun (WGS) entry which is preliminary data.</text>
</comment>
<organism evidence="1 2">
    <name type="scientific">Lasiodiplodia mahajangana</name>
    <dbReference type="NCBI Taxonomy" id="1108764"/>
    <lineage>
        <taxon>Eukaryota</taxon>
        <taxon>Fungi</taxon>
        <taxon>Dikarya</taxon>
        <taxon>Ascomycota</taxon>
        <taxon>Pezizomycotina</taxon>
        <taxon>Dothideomycetes</taxon>
        <taxon>Dothideomycetes incertae sedis</taxon>
        <taxon>Botryosphaeriales</taxon>
        <taxon>Botryosphaeriaceae</taxon>
        <taxon>Lasiodiplodia</taxon>
    </lineage>
</organism>
<reference evidence="1" key="1">
    <citation type="submission" date="2022-12" db="EMBL/GenBank/DDBJ databases">
        <title>Genome Sequence of Lasiodiplodia mahajangana.</title>
        <authorList>
            <person name="Buettner E."/>
        </authorList>
    </citation>
    <scope>NUCLEOTIDE SEQUENCE</scope>
    <source>
        <strain evidence="1">VT137</strain>
    </source>
</reference>
<accession>A0ACC2K0C1</accession>
<proteinExistence type="predicted"/>
<name>A0ACC2K0C1_9PEZI</name>
<protein>
    <submittedName>
        <fullName evidence="1">Uncharacterized protein</fullName>
    </submittedName>
</protein>
<gene>
    <name evidence="1" type="ORF">O1611_g449</name>
</gene>
<dbReference type="EMBL" id="JAPUUL010000038">
    <property type="protein sequence ID" value="KAJ8133174.1"/>
    <property type="molecule type" value="Genomic_DNA"/>
</dbReference>
<keyword evidence="2" id="KW-1185">Reference proteome</keyword>